<organism evidence="18 19">
    <name type="scientific">Pelomonas caseinilytica</name>
    <dbReference type="NCBI Taxonomy" id="2906763"/>
    <lineage>
        <taxon>Bacteria</taxon>
        <taxon>Pseudomonadati</taxon>
        <taxon>Pseudomonadota</taxon>
        <taxon>Betaproteobacteria</taxon>
        <taxon>Burkholderiales</taxon>
        <taxon>Sphaerotilaceae</taxon>
        <taxon>Roseateles</taxon>
    </lineage>
</organism>
<comment type="function">
    <text evidence="15">Functions in the biosynthesis of branched-chain amino acids. Catalyzes the dehydration of (2R,3R)-2,3-dihydroxy-3-methylpentanoate (2,3-dihydroxy-3-methylvalerate) into 2-oxo-3-methylpentanoate (2-oxo-3-methylvalerate) and of (2R)-2,3-dihydroxy-3-methylbutanoate (2,3-dihydroxyisovalerate) into 2-oxo-3-methylbutanoate (2-oxoisovalerate), the penultimate precursor to L-isoleucine and L-valine, respectively.</text>
</comment>
<dbReference type="HAMAP" id="MF_00012">
    <property type="entry name" value="IlvD"/>
    <property type="match status" value="1"/>
</dbReference>
<comment type="pathway">
    <text evidence="12 15">Amino-acid biosynthesis; L-valine biosynthesis; L-valine from pyruvate: step 3/4.</text>
</comment>
<dbReference type="Pfam" id="PF24877">
    <property type="entry name" value="ILV_EDD_C"/>
    <property type="match status" value="1"/>
</dbReference>
<evidence type="ECO:0000256" key="2">
    <source>
        <dbReference type="ARBA" id="ARBA00006486"/>
    </source>
</evidence>
<dbReference type="GO" id="GO:0004160">
    <property type="term" value="F:dihydroxy-acid dehydratase activity"/>
    <property type="evidence" value="ECO:0007669"/>
    <property type="project" value="UniProtKB-EC"/>
</dbReference>
<keyword evidence="19" id="KW-1185">Reference proteome</keyword>
<keyword evidence="3 15" id="KW-0028">Amino-acid biosynthesis</keyword>
<comment type="cofactor">
    <cofactor evidence="15">
        <name>[2Fe-2S] cluster</name>
        <dbReference type="ChEBI" id="CHEBI:190135"/>
    </cofactor>
    <text evidence="15">Binds 1 [2Fe-2S] cluster per subunit. This cluster acts as a Lewis acid cofactor.</text>
</comment>
<evidence type="ECO:0000256" key="11">
    <source>
        <dbReference type="ARBA" id="ARBA00029304"/>
    </source>
</evidence>
<keyword evidence="9 15" id="KW-0456">Lyase</keyword>
<accession>A0ABS8XBM0</accession>
<dbReference type="Gene3D" id="3.50.30.80">
    <property type="entry name" value="IlvD/EDD C-terminal domain-like"/>
    <property type="match status" value="1"/>
</dbReference>
<dbReference type="PANTHER" id="PTHR43661">
    <property type="entry name" value="D-XYLONATE DEHYDRATASE"/>
    <property type="match status" value="1"/>
</dbReference>
<feature type="domain" description="Dihydroxy-acid/6-phosphogluconate dehydratase N-terminal" evidence="16">
    <location>
        <begin position="34"/>
        <end position="364"/>
    </location>
</feature>
<evidence type="ECO:0000259" key="16">
    <source>
        <dbReference type="Pfam" id="PF00920"/>
    </source>
</evidence>
<dbReference type="EC" id="4.2.1.9" evidence="14 15"/>
<evidence type="ECO:0000256" key="15">
    <source>
        <dbReference type="HAMAP-Rule" id="MF_00012"/>
    </source>
</evidence>
<evidence type="ECO:0000313" key="19">
    <source>
        <dbReference type="Proteomes" id="UP001201463"/>
    </source>
</evidence>
<feature type="binding site" description="via carbamate group" evidence="15">
    <location>
        <position position="124"/>
    </location>
    <ligand>
        <name>Mg(2+)</name>
        <dbReference type="ChEBI" id="CHEBI:18420"/>
    </ligand>
</feature>
<dbReference type="InterPro" id="IPR056740">
    <property type="entry name" value="ILV_EDD_C"/>
</dbReference>
<dbReference type="SUPFAM" id="SSF52016">
    <property type="entry name" value="LeuD/IlvD-like"/>
    <property type="match status" value="1"/>
</dbReference>
<evidence type="ECO:0000256" key="13">
    <source>
        <dbReference type="ARBA" id="ARBA00029437"/>
    </source>
</evidence>
<keyword evidence="10 15" id="KW-0100">Branched-chain amino acid biosynthesis</keyword>
<keyword evidence="4 15" id="KW-0001">2Fe-2S</keyword>
<evidence type="ECO:0000256" key="9">
    <source>
        <dbReference type="ARBA" id="ARBA00023239"/>
    </source>
</evidence>
<evidence type="ECO:0000256" key="10">
    <source>
        <dbReference type="ARBA" id="ARBA00023304"/>
    </source>
</evidence>
<comment type="pathway">
    <text evidence="13 15">Amino-acid biosynthesis; L-isoleucine biosynthesis; L-isoleucine from 2-oxobutanoate: step 3/4.</text>
</comment>
<comment type="similarity">
    <text evidence="2 15">Belongs to the IlvD/Edd family.</text>
</comment>
<dbReference type="InterPro" id="IPR004404">
    <property type="entry name" value="DihydroxyA_deHydtase"/>
</dbReference>
<feature type="domain" description="Dihydroxy-acid/6-phosphogluconate dehydratase C-terminal" evidence="17">
    <location>
        <begin position="413"/>
        <end position="610"/>
    </location>
</feature>
<comment type="catalytic activity">
    <reaction evidence="15">
        <text>(2R,3R)-2,3-dihydroxy-3-methylpentanoate = (S)-3-methyl-2-oxopentanoate + H2O</text>
        <dbReference type="Rhea" id="RHEA:27694"/>
        <dbReference type="ChEBI" id="CHEBI:15377"/>
        <dbReference type="ChEBI" id="CHEBI:35146"/>
        <dbReference type="ChEBI" id="CHEBI:49258"/>
        <dbReference type="EC" id="4.2.1.9"/>
    </reaction>
</comment>
<dbReference type="InterPro" id="IPR000581">
    <property type="entry name" value="ILV_EDD_N"/>
</dbReference>
<dbReference type="EMBL" id="JAJTWT010000003">
    <property type="protein sequence ID" value="MCE4537095.1"/>
    <property type="molecule type" value="Genomic_DNA"/>
</dbReference>
<evidence type="ECO:0000313" key="18">
    <source>
        <dbReference type="EMBL" id="MCE4537095.1"/>
    </source>
</evidence>
<reference evidence="18 19" key="1">
    <citation type="submission" date="2021-12" db="EMBL/GenBank/DDBJ databases">
        <title>Genome seq of p7.</title>
        <authorList>
            <person name="Seo T."/>
        </authorList>
    </citation>
    <scope>NUCLEOTIDE SEQUENCE [LARGE SCALE GENOMIC DNA]</scope>
    <source>
        <strain evidence="18 19">P7</strain>
    </source>
</reference>
<feature type="binding site" evidence="15">
    <location>
        <position position="81"/>
    </location>
    <ligand>
        <name>Mg(2+)</name>
        <dbReference type="ChEBI" id="CHEBI:18420"/>
    </ligand>
</feature>
<feature type="modified residue" description="N6-carboxylysine" evidence="15">
    <location>
        <position position="124"/>
    </location>
</feature>
<dbReference type="SUPFAM" id="SSF143975">
    <property type="entry name" value="IlvD/EDD N-terminal domain-like"/>
    <property type="match status" value="1"/>
</dbReference>
<keyword evidence="6 15" id="KW-0460">Magnesium</keyword>
<dbReference type="PROSITE" id="PS00887">
    <property type="entry name" value="ILVD_EDD_2"/>
    <property type="match status" value="1"/>
</dbReference>
<comment type="subunit">
    <text evidence="15">Homodimer.</text>
</comment>
<sequence>MPTYRSKTSTAGRNMAGARSLWRATGMKDDDFSKPIVAIANSFTQFVPGHVHLKDMGQLVAREIEAAGGVAKEFNTIAVDDGIAMGHDGMLYSLPSRDIIADSVEYMVNAHCADALVCISNCDKITPGMLMAAMRLNIPVVFVSGGPMEAGKARLAVPGTAKVEIRKLDLIDAMVMAADSKVSDADLAEVERSACPTCGSCSGMFTANSMNCLTEALGLSLPGNGTVVATHADREQLFKRAGRTVLDLCRRYYEEGDERVLPRAVGFKAFENAIALDIAMGGSTNTILHLLAIAQEAGIDFTMADIDRMSRHVPQLCKVAPNTNKYHIEDVHRAGGIMAILGELARAGKLHTDVPTVHAPTMADALAQWDVAVTTDEAVRTFYLAGPAGIPTQVAFSQDCRWPSLDLDRAEGCIRSFEHAFSKEGGLAVLRGNIAVDGCVVKTAGVDDALLVFEGPAHVVESQDEAVDHILNDAVKAGDVVVVRYEGPKGGPGMQEMLYPTSYIKSKGLGKACALLTDGRFSGGTSGLSIGHCSPEAAAGGAIGLVRNGDRIRIDIPNRTIDVLVSDEELAKRRAEQDAKGWKPAHARPRKVSAALKAYALLATSADKGAVRDLSKLEG</sequence>
<dbReference type="InterPro" id="IPR037237">
    <property type="entry name" value="IlvD/EDD_N"/>
</dbReference>
<dbReference type="PROSITE" id="PS00886">
    <property type="entry name" value="ILVD_EDD_1"/>
    <property type="match status" value="1"/>
</dbReference>
<evidence type="ECO:0000256" key="1">
    <source>
        <dbReference type="ARBA" id="ARBA00001946"/>
    </source>
</evidence>
<evidence type="ECO:0000256" key="14">
    <source>
        <dbReference type="ARBA" id="ARBA00029490"/>
    </source>
</evidence>
<gene>
    <name evidence="15 18" type="primary">ilvD</name>
    <name evidence="18" type="ORF">LXT12_07515</name>
</gene>
<protein>
    <recommendedName>
        <fullName evidence="14 15">Dihydroxy-acid dehydratase</fullName>
        <shortName evidence="15">DAD</shortName>
        <ecNumber evidence="14 15">4.2.1.9</ecNumber>
    </recommendedName>
</protein>
<evidence type="ECO:0000256" key="12">
    <source>
        <dbReference type="ARBA" id="ARBA00029436"/>
    </source>
</evidence>
<dbReference type="RefSeq" id="WP_233390866.1">
    <property type="nucleotide sequence ID" value="NZ_JAJTWT010000003.1"/>
</dbReference>
<dbReference type="Proteomes" id="UP001201463">
    <property type="component" value="Unassembled WGS sequence"/>
</dbReference>
<keyword evidence="8 15" id="KW-0411">Iron-sulfur</keyword>
<dbReference type="PANTHER" id="PTHR43661:SF3">
    <property type="entry name" value="D-XYLONATE DEHYDRATASE YAGF-RELATED"/>
    <property type="match status" value="1"/>
</dbReference>
<evidence type="ECO:0000256" key="5">
    <source>
        <dbReference type="ARBA" id="ARBA00022723"/>
    </source>
</evidence>
<feature type="binding site" evidence="15">
    <location>
        <position position="123"/>
    </location>
    <ligand>
        <name>Mg(2+)</name>
        <dbReference type="ChEBI" id="CHEBI:18420"/>
    </ligand>
</feature>
<dbReference type="NCBIfam" id="TIGR00110">
    <property type="entry name" value="ilvD"/>
    <property type="match status" value="1"/>
</dbReference>
<comment type="catalytic activity">
    <reaction evidence="11">
        <text>(2R)-2,3-dihydroxy-3-methylbutanoate = 3-methyl-2-oxobutanoate + H2O</text>
        <dbReference type="Rhea" id="RHEA:24809"/>
        <dbReference type="ChEBI" id="CHEBI:11851"/>
        <dbReference type="ChEBI" id="CHEBI:15377"/>
        <dbReference type="ChEBI" id="CHEBI:49072"/>
        <dbReference type="EC" id="4.2.1.9"/>
    </reaction>
    <physiologicalReaction direction="left-to-right" evidence="11">
        <dbReference type="Rhea" id="RHEA:24810"/>
    </physiologicalReaction>
</comment>
<comment type="caution">
    <text evidence="18">The sequence shown here is derived from an EMBL/GenBank/DDBJ whole genome shotgun (WGS) entry which is preliminary data.</text>
</comment>
<feature type="binding site" evidence="15">
    <location>
        <position position="496"/>
    </location>
    <ligand>
        <name>Mg(2+)</name>
        <dbReference type="ChEBI" id="CHEBI:18420"/>
    </ligand>
</feature>
<dbReference type="InterPro" id="IPR020558">
    <property type="entry name" value="DiOHA_6PGluconate_deHydtase_CS"/>
</dbReference>
<evidence type="ECO:0000256" key="4">
    <source>
        <dbReference type="ARBA" id="ARBA00022714"/>
    </source>
</evidence>
<keyword evidence="7 15" id="KW-0408">Iron</keyword>
<dbReference type="InterPro" id="IPR042096">
    <property type="entry name" value="Dihydro-acid_dehy_C"/>
</dbReference>
<evidence type="ECO:0000256" key="7">
    <source>
        <dbReference type="ARBA" id="ARBA00023004"/>
    </source>
</evidence>
<dbReference type="NCBIfam" id="NF009103">
    <property type="entry name" value="PRK12448.1"/>
    <property type="match status" value="1"/>
</dbReference>
<feature type="active site" description="Proton acceptor" evidence="15">
    <location>
        <position position="522"/>
    </location>
</feature>
<comment type="caution">
    <text evidence="15">Lacks conserved residue(s) required for the propagation of feature annotation.</text>
</comment>
<name>A0ABS8XBM0_9BURK</name>
<proteinExistence type="inferred from homology"/>
<comment type="cofactor">
    <cofactor evidence="1 15">
        <name>Mg(2+)</name>
        <dbReference type="ChEBI" id="CHEBI:18420"/>
    </cofactor>
</comment>
<evidence type="ECO:0000256" key="3">
    <source>
        <dbReference type="ARBA" id="ARBA00022605"/>
    </source>
</evidence>
<evidence type="ECO:0000256" key="6">
    <source>
        <dbReference type="ARBA" id="ARBA00022842"/>
    </source>
</evidence>
<evidence type="ECO:0000256" key="8">
    <source>
        <dbReference type="ARBA" id="ARBA00023014"/>
    </source>
</evidence>
<evidence type="ECO:0000259" key="17">
    <source>
        <dbReference type="Pfam" id="PF24877"/>
    </source>
</evidence>
<keyword evidence="5 15" id="KW-0479">Metal-binding</keyword>
<dbReference type="Pfam" id="PF00920">
    <property type="entry name" value="ILVD_EDD_N"/>
    <property type="match status" value="1"/>
</dbReference>